<comment type="caution">
    <text evidence="1">The sequence shown here is derived from an EMBL/GenBank/DDBJ whole genome shotgun (WGS) entry which is preliminary data.</text>
</comment>
<dbReference type="AlphaFoldDB" id="A0A8S1RAX4"/>
<dbReference type="Proteomes" id="UP000692954">
    <property type="component" value="Unassembled WGS sequence"/>
</dbReference>
<gene>
    <name evidence="1" type="ORF">PSON_ATCC_30995.1.T1580114</name>
</gene>
<name>A0A8S1RAX4_9CILI</name>
<dbReference type="EMBL" id="CAJJDN010000158">
    <property type="protein sequence ID" value="CAD8125391.1"/>
    <property type="molecule type" value="Genomic_DNA"/>
</dbReference>
<keyword evidence="2" id="KW-1185">Reference proteome</keyword>
<proteinExistence type="predicted"/>
<reference evidence="1" key="1">
    <citation type="submission" date="2021-01" db="EMBL/GenBank/DDBJ databases">
        <authorList>
            <consortium name="Genoscope - CEA"/>
            <person name="William W."/>
        </authorList>
    </citation>
    <scope>NUCLEOTIDE SEQUENCE</scope>
</reference>
<sequence length="865" mass="99651">MSRNIYKCKLPYNMLIKYLDLQLDNEYNQDEINQIIQQIFSIKNIGGAAQLTTSNFRCFDCTFQRIKSSKSSVFEIITEQDGVIELLEFKIYQAEHDLQQMTNNSGCIGIYSQNSLLNLKIVNSYFSQIISRMAPSILTIIPSIAQNQIVITNITIINCLSLLNSIIKVQFSNKIAQQNKIKITNVMIMIDEENWIAYFSKIEALTNSEIEEVTSETNALIYLESCQIDIKGLSISGLLLYPILKVSNISSLKLQNFWIDQTYMFYSFNIIDIQQTVQTQYTVIFSQFSITNTQPYLALQIQLLITQILFINQNCIKITISTVEKSQTFQNVQNSFKRNAKNSSSLINLKSVQEKNNYRLNLIQIKRNNCTFCSNGLIYFNVYKIEKLSIYDLDCFYNIISDYGCLNFAHATQVSLSYIKVINSNIINNIGKKGAAITSIEAPIFVSNCIIMNNVANEQGGGLYFDLKNKRFIIKSTIIIQNKANIGGGLYLDGNQTINIDNFIQSLLIFNQAKNYGNNLIESPSNLTLSINQVEMKSSKFILNNTQTNILQLKPYITIEQEQKIKSDYLKIPSNQVIKDYQLFVPKISYALILFQDLSLYFKNSRNEFLFNQVNSTCVVKQQIIENDKILSNTQLNELSYNSILNRFDMIYLQFHFNPNYQNNSYLQIIIQCDPQDDSKQLQYIINARSYKCQLGEFQVDNGCQLCQSNQGYYSVTYNDTKCSIFDKQKFNQITANSLNLNKGYWRPNYLSDYTTQCFKNIKNCKGGWYVGDNLCIKGHLGALCEECDIYNIKGDGKYFKNSENSECLSCFGIADSIFGLYYQLYQHQIVQINLMIYLFYQEQKKDKVKLFSHQLKILKASLLK</sequence>
<dbReference type="PANTHER" id="PTHR11319">
    <property type="entry name" value="G PROTEIN-COUPLED RECEPTOR-RELATED"/>
    <property type="match status" value="1"/>
</dbReference>
<organism evidence="1 2">
    <name type="scientific">Paramecium sonneborni</name>
    <dbReference type="NCBI Taxonomy" id="65129"/>
    <lineage>
        <taxon>Eukaryota</taxon>
        <taxon>Sar</taxon>
        <taxon>Alveolata</taxon>
        <taxon>Ciliophora</taxon>
        <taxon>Intramacronucleata</taxon>
        <taxon>Oligohymenophorea</taxon>
        <taxon>Peniculida</taxon>
        <taxon>Parameciidae</taxon>
        <taxon>Paramecium</taxon>
    </lineage>
</organism>
<evidence type="ECO:0000313" key="2">
    <source>
        <dbReference type="Proteomes" id="UP000692954"/>
    </source>
</evidence>
<dbReference type="OrthoDB" id="77931at2759"/>
<dbReference type="PANTHER" id="PTHR11319:SF35">
    <property type="entry name" value="OUTER MEMBRANE PROTEIN PMPC-RELATED"/>
    <property type="match status" value="1"/>
</dbReference>
<evidence type="ECO:0000313" key="1">
    <source>
        <dbReference type="EMBL" id="CAD8125391.1"/>
    </source>
</evidence>
<evidence type="ECO:0008006" key="3">
    <source>
        <dbReference type="Google" id="ProtNLM"/>
    </source>
</evidence>
<protein>
    <recommendedName>
        <fullName evidence="3">Right handed beta helix domain-containing protein</fullName>
    </recommendedName>
</protein>
<accession>A0A8S1RAX4</accession>